<proteinExistence type="predicted"/>
<keyword evidence="2" id="KW-1133">Transmembrane helix</keyword>
<organism evidence="4 5">
    <name type="scientific">Psychrobacillus glaciei</name>
    <dbReference type="NCBI Taxonomy" id="2283160"/>
    <lineage>
        <taxon>Bacteria</taxon>
        <taxon>Bacillati</taxon>
        <taxon>Bacillota</taxon>
        <taxon>Bacilli</taxon>
        <taxon>Bacillales</taxon>
        <taxon>Bacillaceae</taxon>
        <taxon>Psychrobacillus</taxon>
    </lineage>
</organism>
<dbReference type="EMBL" id="CP031223">
    <property type="protein sequence ID" value="QFF97788.1"/>
    <property type="molecule type" value="Genomic_DNA"/>
</dbReference>
<evidence type="ECO:0000313" key="4">
    <source>
        <dbReference type="EMBL" id="QFF97788.1"/>
    </source>
</evidence>
<feature type="chain" id="PRO_5023937987" description="LPXTG cell wall anchor domain-containing protein" evidence="3">
    <location>
        <begin position="29"/>
        <end position="589"/>
    </location>
</feature>
<evidence type="ECO:0000256" key="2">
    <source>
        <dbReference type="SAM" id="Phobius"/>
    </source>
</evidence>
<evidence type="ECO:0008006" key="6">
    <source>
        <dbReference type="Google" id="ProtNLM"/>
    </source>
</evidence>
<evidence type="ECO:0000313" key="5">
    <source>
        <dbReference type="Proteomes" id="UP000325517"/>
    </source>
</evidence>
<dbReference type="KEGG" id="psyo:PB01_02585"/>
<keyword evidence="2" id="KW-0472">Membrane</keyword>
<accession>A0A5J6SIX1</accession>
<dbReference type="AlphaFoldDB" id="A0A5J6SIX1"/>
<keyword evidence="5" id="KW-1185">Reference proteome</keyword>
<name>A0A5J6SIX1_9BACI</name>
<dbReference type="Proteomes" id="UP000325517">
    <property type="component" value="Chromosome"/>
</dbReference>
<gene>
    <name evidence="4" type="ORF">PB01_02585</name>
</gene>
<dbReference type="OrthoDB" id="9854459at2"/>
<feature type="compositionally biased region" description="Polar residues" evidence="1">
    <location>
        <begin position="501"/>
        <end position="510"/>
    </location>
</feature>
<dbReference type="RefSeq" id="WP_151698732.1">
    <property type="nucleotide sequence ID" value="NZ_CP031223.1"/>
</dbReference>
<keyword evidence="2" id="KW-0812">Transmembrane</keyword>
<evidence type="ECO:0000256" key="3">
    <source>
        <dbReference type="SAM" id="SignalP"/>
    </source>
</evidence>
<feature type="signal peptide" evidence="3">
    <location>
        <begin position="1"/>
        <end position="28"/>
    </location>
</feature>
<protein>
    <recommendedName>
        <fullName evidence="6">LPXTG cell wall anchor domain-containing protein</fullName>
    </recommendedName>
</protein>
<keyword evidence="3" id="KW-0732">Signal</keyword>
<feature type="region of interest" description="Disordered" evidence="1">
    <location>
        <begin position="533"/>
        <end position="552"/>
    </location>
</feature>
<feature type="transmembrane region" description="Helical" evidence="2">
    <location>
        <begin position="565"/>
        <end position="585"/>
    </location>
</feature>
<feature type="region of interest" description="Disordered" evidence="1">
    <location>
        <begin position="445"/>
        <end position="528"/>
    </location>
</feature>
<evidence type="ECO:0000256" key="1">
    <source>
        <dbReference type="SAM" id="MobiDB-lite"/>
    </source>
</evidence>
<reference evidence="4 5" key="1">
    <citation type="submission" date="2018-07" db="EMBL/GenBank/DDBJ databases">
        <title>Complete genome sequence of Psychrobacillus sp. PB01, isolated from iceberg, and comparative genome analysis of Psychrobacillus strains.</title>
        <authorList>
            <person name="Lee P.C."/>
        </authorList>
    </citation>
    <scope>NUCLEOTIDE SEQUENCE [LARGE SCALE GENOMIC DNA]</scope>
    <source>
        <strain evidence="4 5">PB01</strain>
    </source>
</reference>
<sequence length="589" mass="63137">MRTIILKLTCTIFAILTLVLLAPSFAGAEENDTYLPLNVEVNVLDNNSEKAEILDVNVNNLLGIDSINVEIPNEKNKQNSNGNNEEAIADVSVNDKGIGDIKARVLSRKETALLNEEAVVDIAASDLLTVDEMDLAVLRQEVTSEENAFSREEAVVDIAIQGMTVVDEVDVGVLKQEQASTESATSSEKAVADIRVDDLIIADQAELDVLSESNLTIKDEIHQGTLEVQQGVHLKTSDLPILENLHVGVLENQYVETTNGYYENSKILTVSLGDDGSPTLKNITLGDLELNVLEFKNMKNDSSELESSSLVGIELVDSFLGDLSTFVLLSESAKDEEFQATNSGVVKLVGNELPVLDGIHLSVLDQHQKLNGESKTFSEGVVQLDILSDVLDELSVDVLTTEGYTNSEGTSQIDHLITIGLTNDVIGNTVIDILPRENYVAGQTVIKPTNPSEESEDNYDENIGGSIGGTTDTDGDREEVNGDGSPGKTTDTSEDADEVNNDTANETTDGSLKGHNTVGNENTDREENETSIVGFSSNSNGVKGNSSSSNSEFYVGSSLPKTGGLFTSVMLIIMAICLVGSGVTIRKFA</sequence>